<proteinExistence type="predicted"/>
<reference evidence="2 3" key="1">
    <citation type="journal article" date="2019" name="Nat. Microbiol.">
        <title>Mediterranean grassland soil C-N compound turnover is dependent on rainfall and depth, and is mediated by genomically divergent microorganisms.</title>
        <authorList>
            <person name="Diamond S."/>
            <person name="Andeer P.F."/>
            <person name="Li Z."/>
            <person name="Crits-Christoph A."/>
            <person name="Burstein D."/>
            <person name="Anantharaman K."/>
            <person name="Lane K.R."/>
            <person name="Thomas B.C."/>
            <person name="Pan C."/>
            <person name="Northen T.R."/>
            <person name="Banfield J.F."/>
        </authorList>
    </citation>
    <scope>NUCLEOTIDE SEQUENCE [LARGE SCALE GENOMIC DNA]</scope>
    <source>
        <strain evidence="2">WS_11</strain>
    </source>
</reference>
<feature type="chain" id="PRO_5022114673" description="Porin family protein" evidence="1">
    <location>
        <begin position="21"/>
        <end position="194"/>
    </location>
</feature>
<feature type="signal peptide" evidence="1">
    <location>
        <begin position="1"/>
        <end position="20"/>
    </location>
</feature>
<organism evidence="2 3">
    <name type="scientific">Eiseniibacteriota bacterium</name>
    <dbReference type="NCBI Taxonomy" id="2212470"/>
    <lineage>
        <taxon>Bacteria</taxon>
        <taxon>Candidatus Eiseniibacteriota</taxon>
    </lineage>
</organism>
<gene>
    <name evidence="2" type="ORF">E6K81_16660</name>
</gene>
<comment type="caution">
    <text evidence="2">The sequence shown here is derived from an EMBL/GenBank/DDBJ whole genome shotgun (WGS) entry which is preliminary data.</text>
</comment>
<evidence type="ECO:0008006" key="4">
    <source>
        <dbReference type="Google" id="ProtNLM"/>
    </source>
</evidence>
<accession>A0A538TXD9</accession>
<protein>
    <recommendedName>
        <fullName evidence="4">Porin family protein</fullName>
    </recommendedName>
</protein>
<dbReference type="Proteomes" id="UP000319771">
    <property type="component" value="Unassembled WGS sequence"/>
</dbReference>
<evidence type="ECO:0000313" key="3">
    <source>
        <dbReference type="Proteomes" id="UP000319771"/>
    </source>
</evidence>
<name>A0A538TXD9_UNCEI</name>
<evidence type="ECO:0000313" key="2">
    <source>
        <dbReference type="EMBL" id="TMQ68310.1"/>
    </source>
</evidence>
<sequence length="194" mass="20829">MKTMVAVMVLRVLGATSAAAVDIDGKWGIGAGVIGHTGEVSLIHGHSARSAWVFDVAVSGHDVNSRRTFVVPVPFPPTSSGNRNDFSILAGPGYRRFTRPAEEFSPYWDIHLRGSYAHEHSSGSGNGKTYGANGEFAFGLEYFTHWHFSVAAHTSLVTLAWSHLSEHSSFAEGTDNTASASIGISPSIFVRGYF</sequence>
<dbReference type="EMBL" id="VBPB01000391">
    <property type="protein sequence ID" value="TMQ68310.1"/>
    <property type="molecule type" value="Genomic_DNA"/>
</dbReference>
<evidence type="ECO:0000256" key="1">
    <source>
        <dbReference type="SAM" id="SignalP"/>
    </source>
</evidence>
<dbReference type="AlphaFoldDB" id="A0A538TXD9"/>
<keyword evidence="1" id="KW-0732">Signal</keyword>